<feature type="chain" id="PRO_5012505645" evidence="1">
    <location>
        <begin position="29"/>
        <end position="71"/>
    </location>
</feature>
<dbReference type="AlphaFoldDB" id="A0A1V4JYK3"/>
<sequence>MATRAVETGVNMSCNVGPLLLLLLMVSGSIEDMLQNPVKPTEKFPEIPNSKFLRFSPFKIIQCLSPVCQAA</sequence>
<accession>A0A1V4JYK3</accession>
<organism evidence="2 3">
    <name type="scientific">Patagioenas fasciata monilis</name>
    <dbReference type="NCBI Taxonomy" id="372326"/>
    <lineage>
        <taxon>Eukaryota</taxon>
        <taxon>Metazoa</taxon>
        <taxon>Chordata</taxon>
        <taxon>Craniata</taxon>
        <taxon>Vertebrata</taxon>
        <taxon>Euteleostomi</taxon>
        <taxon>Archelosauria</taxon>
        <taxon>Archosauria</taxon>
        <taxon>Dinosauria</taxon>
        <taxon>Saurischia</taxon>
        <taxon>Theropoda</taxon>
        <taxon>Coelurosauria</taxon>
        <taxon>Aves</taxon>
        <taxon>Neognathae</taxon>
        <taxon>Neoaves</taxon>
        <taxon>Columbimorphae</taxon>
        <taxon>Columbiformes</taxon>
        <taxon>Columbidae</taxon>
        <taxon>Patagioenas</taxon>
    </lineage>
</organism>
<reference evidence="2 3" key="1">
    <citation type="submission" date="2016-02" db="EMBL/GenBank/DDBJ databases">
        <title>Band-tailed pigeon sequencing and assembly.</title>
        <authorList>
            <person name="Soares A.E."/>
            <person name="Novak B.J."/>
            <person name="Rice E.S."/>
            <person name="O'Connell B."/>
            <person name="Chang D."/>
            <person name="Weber S."/>
            <person name="Shapiro B."/>
        </authorList>
    </citation>
    <scope>NUCLEOTIDE SEQUENCE [LARGE SCALE GENOMIC DNA]</scope>
    <source>
        <strain evidence="2">BTP2013</strain>
        <tissue evidence="2">Blood</tissue>
    </source>
</reference>
<protein>
    <submittedName>
        <fullName evidence="2">Uncharacterized protein</fullName>
    </submittedName>
</protein>
<evidence type="ECO:0000313" key="2">
    <source>
        <dbReference type="EMBL" id="OPJ77289.1"/>
    </source>
</evidence>
<name>A0A1V4JYK3_PATFA</name>
<evidence type="ECO:0000313" key="3">
    <source>
        <dbReference type="Proteomes" id="UP000190648"/>
    </source>
</evidence>
<comment type="caution">
    <text evidence="2">The sequence shown here is derived from an EMBL/GenBank/DDBJ whole genome shotgun (WGS) entry which is preliminary data.</text>
</comment>
<proteinExistence type="predicted"/>
<keyword evidence="1" id="KW-0732">Signal</keyword>
<feature type="signal peptide" evidence="1">
    <location>
        <begin position="1"/>
        <end position="28"/>
    </location>
</feature>
<keyword evidence="3" id="KW-1185">Reference proteome</keyword>
<dbReference type="Proteomes" id="UP000190648">
    <property type="component" value="Unassembled WGS sequence"/>
</dbReference>
<gene>
    <name evidence="2" type="ORF">AV530_007646</name>
</gene>
<evidence type="ECO:0000256" key="1">
    <source>
        <dbReference type="SAM" id="SignalP"/>
    </source>
</evidence>
<dbReference type="EMBL" id="LSYS01005497">
    <property type="protein sequence ID" value="OPJ77289.1"/>
    <property type="molecule type" value="Genomic_DNA"/>
</dbReference>